<reference evidence="2" key="1">
    <citation type="submission" date="2014-09" db="EMBL/GenBank/DDBJ databases">
        <authorList>
            <person name="Magalhaes I.L.F."/>
            <person name="Oliveira U."/>
            <person name="Santos F.R."/>
            <person name="Vidigal T.H.D.A."/>
            <person name="Brescovit A.D."/>
            <person name="Santos A.J."/>
        </authorList>
    </citation>
    <scope>NUCLEOTIDE SEQUENCE</scope>
    <source>
        <tissue evidence="2">Shoot tissue taken approximately 20 cm above the soil surface</tissue>
    </source>
</reference>
<evidence type="ECO:0000256" key="1">
    <source>
        <dbReference type="SAM" id="Phobius"/>
    </source>
</evidence>
<organism evidence="2">
    <name type="scientific">Arundo donax</name>
    <name type="common">Giant reed</name>
    <name type="synonym">Donax arundinaceus</name>
    <dbReference type="NCBI Taxonomy" id="35708"/>
    <lineage>
        <taxon>Eukaryota</taxon>
        <taxon>Viridiplantae</taxon>
        <taxon>Streptophyta</taxon>
        <taxon>Embryophyta</taxon>
        <taxon>Tracheophyta</taxon>
        <taxon>Spermatophyta</taxon>
        <taxon>Magnoliopsida</taxon>
        <taxon>Liliopsida</taxon>
        <taxon>Poales</taxon>
        <taxon>Poaceae</taxon>
        <taxon>PACMAD clade</taxon>
        <taxon>Arundinoideae</taxon>
        <taxon>Arundineae</taxon>
        <taxon>Arundo</taxon>
    </lineage>
</organism>
<proteinExistence type="predicted"/>
<name>A0A0A8YKA3_ARUDO</name>
<accession>A0A0A8YKA3</accession>
<evidence type="ECO:0000313" key="2">
    <source>
        <dbReference type="EMBL" id="JAD25740.1"/>
    </source>
</evidence>
<dbReference type="AlphaFoldDB" id="A0A0A8YKA3"/>
<sequence>MSYFSTFIKYIHVLTLVAFLFFSYPLLFRGQR</sequence>
<protein>
    <submittedName>
        <fullName evidence="2">Uncharacterized protein</fullName>
    </submittedName>
</protein>
<keyword evidence="1" id="KW-1133">Transmembrane helix</keyword>
<feature type="transmembrane region" description="Helical" evidence="1">
    <location>
        <begin position="6"/>
        <end position="27"/>
    </location>
</feature>
<keyword evidence="1" id="KW-0812">Transmembrane</keyword>
<keyword evidence="1" id="KW-0472">Membrane</keyword>
<dbReference type="EMBL" id="GBRH01272155">
    <property type="protein sequence ID" value="JAD25740.1"/>
    <property type="molecule type" value="Transcribed_RNA"/>
</dbReference>
<reference evidence="2" key="2">
    <citation type="journal article" date="2015" name="Data Brief">
        <title>Shoot transcriptome of the giant reed, Arundo donax.</title>
        <authorList>
            <person name="Barrero R.A."/>
            <person name="Guerrero F.D."/>
            <person name="Moolhuijzen P."/>
            <person name="Goolsby J.A."/>
            <person name="Tidwell J."/>
            <person name="Bellgard S.E."/>
            <person name="Bellgard M.I."/>
        </authorList>
    </citation>
    <scope>NUCLEOTIDE SEQUENCE</scope>
    <source>
        <tissue evidence="2">Shoot tissue taken approximately 20 cm above the soil surface</tissue>
    </source>
</reference>